<evidence type="ECO:0000256" key="1">
    <source>
        <dbReference type="ARBA" id="ARBA00006217"/>
    </source>
</evidence>
<evidence type="ECO:0000313" key="5">
    <source>
        <dbReference type="Proteomes" id="UP000305906"/>
    </source>
</evidence>
<feature type="binding site" evidence="3">
    <location>
        <position position="197"/>
    </location>
    <ligand>
        <name>Zn(2+)</name>
        <dbReference type="ChEBI" id="CHEBI:29105"/>
    </ligand>
</feature>
<comment type="similarity">
    <text evidence="1">Belongs to the beta-class carbonic anhydrase family.</text>
</comment>
<dbReference type="Proteomes" id="UP000305906">
    <property type="component" value="Unassembled WGS sequence"/>
</dbReference>
<dbReference type="Gene3D" id="3.40.1050.10">
    <property type="entry name" value="Carbonic anhydrase"/>
    <property type="match status" value="1"/>
</dbReference>
<feature type="binding site" evidence="3">
    <location>
        <position position="194"/>
    </location>
    <ligand>
        <name>Zn(2+)</name>
        <dbReference type="ChEBI" id="CHEBI:29105"/>
    </ligand>
</feature>
<dbReference type="InterPro" id="IPR006311">
    <property type="entry name" value="TAT_signal"/>
</dbReference>
<sequence>MESPKVGSWSVKTRPGDRSWVRFRHTFPPVNSDLPPHRVVGLASTAPADRVAPARRSLLRAALTGTAALGAGLAIGAPSAVAATPTGSTRPRPTTAQEALRELAAGNLRWRTYRQRHPDESPAVRQTLTTGQHPFAVVLGCIDSRVPPELVFDQGLGDLMTVRSAGEVLDEAVLGSIAYGVLELGIPLVMVLGHQSCGAVKAAVQADESGEELPAHIQYLADQISPAIDHSKEGDARIDATIDANVALVRSRLAAEPDLAAKVATGDLAIVGARYELTSQLVHRTS</sequence>
<dbReference type="PANTHER" id="PTHR11002:SF79">
    <property type="entry name" value="CARBONIC ANHYDRASE 2"/>
    <property type="match status" value="1"/>
</dbReference>
<feature type="binding site" evidence="3">
    <location>
        <position position="143"/>
    </location>
    <ligand>
        <name>Zn(2+)</name>
        <dbReference type="ChEBI" id="CHEBI:29105"/>
    </ligand>
</feature>
<gene>
    <name evidence="4" type="ORF">FE633_19210</name>
</gene>
<feature type="binding site" evidence="3">
    <location>
        <position position="141"/>
    </location>
    <ligand>
        <name>Zn(2+)</name>
        <dbReference type="ChEBI" id="CHEBI:29105"/>
    </ligand>
</feature>
<reference evidence="4 5" key="1">
    <citation type="submission" date="2019-05" db="EMBL/GenBank/DDBJ databases">
        <title>Streptomyces sp. NEAU-C151, a novel actinomycete isolated from soil.</title>
        <authorList>
            <person name="Han L."/>
            <person name="Jiang H."/>
        </authorList>
    </citation>
    <scope>NUCLEOTIDE SEQUENCE [LARGE SCALE GENOMIC DNA]</scope>
    <source>
        <strain evidence="4 5">NEAU-C151</strain>
    </source>
</reference>
<evidence type="ECO:0000256" key="2">
    <source>
        <dbReference type="ARBA" id="ARBA00024993"/>
    </source>
</evidence>
<protein>
    <submittedName>
        <fullName evidence="4">Carbonic anhydrase</fullName>
    </submittedName>
</protein>
<keyword evidence="3" id="KW-0862">Zinc</keyword>
<dbReference type="InterPro" id="IPR001765">
    <property type="entry name" value="Carbonic_anhydrase"/>
</dbReference>
<dbReference type="GO" id="GO:0004089">
    <property type="term" value="F:carbonate dehydratase activity"/>
    <property type="evidence" value="ECO:0007669"/>
    <property type="project" value="InterPro"/>
</dbReference>
<dbReference type="Pfam" id="PF00484">
    <property type="entry name" value="Pro_CA"/>
    <property type="match status" value="1"/>
</dbReference>
<dbReference type="EMBL" id="VBZC01000019">
    <property type="protein sequence ID" value="TLS44691.1"/>
    <property type="molecule type" value="Genomic_DNA"/>
</dbReference>
<keyword evidence="5" id="KW-1185">Reference proteome</keyword>
<evidence type="ECO:0000256" key="3">
    <source>
        <dbReference type="PIRSR" id="PIRSR601765-1"/>
    </source>
</evidence>
<organism evidence="4 5">
    <name type="scientific">Streptomyces montanus</name>
    <dbReference type="NCBI Taxonomy" id="2580423"/>
    <lineage>
        <taxon>Bacteria</taxon>
        <taxon>Bacillati</taxon>
        <taxon>Actinomycetota</taxon>
        <taxon>Actinomycetes</taxon>
        <taxon>Kitasatosporales</taxon>
        <taxon>Streptomycetaceae</taxon>
        <taxon>Streptomyces</taxon>
    </lineage>
</organism>
<accession>A0A5R9FMZ3</accession>
<keyword evidence="3" id="KW-0479">Metal-binding</keyword>
<comment type="cofactor">
    <cofactor evidence="3">
        <name>Zn(2+)</name>
        <dbReference type="ChEBI" id="CHEBI:29105"/>
    </cofactor>
    <text evidence="3">Binds 1 zinc ion per subunit.</text>
</comment>
<dbReference type="AlphaFoldDB" id="A0A5R9FMZ3"/>
<dbReference type="SMART" id="SM00947">
    <property type="entry name" value="Pro_CA"/>
    <property type="match status" value="1"/>
</dbReference>
<dbReference type="GO" id="GO:0008270">
    <property type="term" value="F:zinc ion binding"/>
    <property type="evidence" value="ECO:0007669"/>
    <property type="project" value="InterPro"/>
</dbReference>
<dbReference type="InterPro" id="IPR036874">
    <property type="entry name" value="Carbonic_anhydrase_sf"/>
</dbReference>
<evidence type="ECO:0000313" key="4">
    <source>
        <dbReference type="EMBL" id="TLS44691.1"/>
    </source>
</evidence>
<name>A0A5R9FMZ3_9ACTN</name>
<proteinExistence type="inferred from homology"/>
<comment type="function">
    <text evidence="2">Catalyzes the reversible hydration of carbon dioxide to form bicarbonate.</text>
</comment>
<dbReference type="PANTHER" id="PTHR11002">
    <property type="entry name" value="CARBONIC ANHYDRASE"/>
    <property type="match status" value="1"/>
</dbReference>
<dbReference type="PROSITE" id="PS51318">
    <property type="entry name" value="TAT"/>
    <property type="match status" value="1"/>
</dbReference>
<dbReference type="SUPFAM" id="SSF53056">
    <property type="entry name" value="beta-carbonic anhydrase, cab"/>
    <property type="match status" value="1"/>
</dbReference>
<comment type="caution">
    <text evidence="4">The sequence shown here is derived from an EMBL/GenBank/DDBJ whole genome shotgun (WGS) entry which is preliminary data.</text>
</comment>